<feature type="region of interest" description="Disordered" evidence="1">
    <location>
        <begin position="40"/>
        <end position="61"/>
    </location>
</feature>
<evidence type="ECO:0000256" key="1">
    <source>
        <dbReference type="SAM" id="MobiDB-lite"/>
    </source>
</evidence>
<dbReference type="EMBL" id="HBGY01000832">
    <property type="protein sequence ID" value="CAD9555514.1"/>
    <property type="molecule type" value="Transcribed_RNA"/>
</dbReference>
<sequence length="164" mass="19212">MFTRMAEKSGLLDFIAPRKKKEEEKAQINADKELARRLQLEEEAKERSRRQREREERSQIEREIEAEKKGMFVKKQKVLYYHKSNDKKYYAVIVGVHFDDGPDRPYYTIKYQRPDTIVDENGVEHVTGNLEIEKQTTPDRLIRIAREGIGQEISPDGDISATAN</sequence>
<proteinExistence type="predicted"/>
<name>A0A7S2JSX7_9STRA</name>
<accession>A0A7S2JSX7</accession>
<evidence type="ECO:0000313" key="2">
    <source>
        <dbReference type="EMBL" id="CAD9555514.1"/>
    </source>
</evidence>
<dbReference type="AlphaFoldDB" id="A0A7S2JSX7"/>
<organism evidence="2">
    <name type="scientific">Leptocylindrus danicus</name>
    <dbReference type="NCBI Taxonomy" id="163516"/>
    <lineage>
        <taxon>Eukaryota</taxon>
        <taxon>Sar</taxon>
        <taxon>Stramenopiles</taxon>
        <taxon>Ochrophyta</taxon>
        <taxon>Bacillariophyta</taxon>
        <taxon>Coscinodiscophyceae</taxon>
        <taxon>Chaetocerotophycidae</taxon>
        <taxon>Leptocylindrales</taxon>
        <taxon>Leptocylindraceae</taxon>
        <taxon>Leptocylindrus</taxon>
    </lineage>
</organism>
<protein>
    <submittedName>
        <fullName evidence="2">Uncharacterized protein</fullName>
    </submittedName>
</protein>
<reference evidence="2" key="1">
    <citation type="submission" date="2021-01" db="EMBL/GenBank/DDBJ databases">
        <authorList>
            <person name="Corre E."/>
            <person name="Pelletier E."/>
            <person name="Niang G."/>
            <person name="Scheremetjew M."/>
            <person name="Finn R."/>
            <person name="Kale V."/>
            <person name="Holt S."/>
            <person name="Cochrane G."/>
            <person name="Meng A."/>
            <person name="Brown T."/>
            <person name="Cohen L."/>
        </authorList>
    </citation>
    <scope>NUCLEOTIDE SEQUENCE</scope>
    <source>
        <strain evidence="2">B650</strain>
    </source>
</reference>
<gene>
    <name evidence="2" type="ORF">LDAN0321_LOCUS534</name>
</gene>